<evidence type="ECO:0000256" key="2">
    <source>
        <dbReference type="SAM" id="Phobius"/>
    </source>
</evidence>
<dbReference type="PANTHER" id="PTHR43156:SF2">
    <property type="entry name" value="STAGE II SPORULATION PROTEIN E"/>
    <property type="match status" value="1"/>
</dbReference>
<dbReference type="InterPro" id="IPR052016">
    <property type="entry name" value="Bact_Sigma-Reg"/>
</dbReference>
<dbReference type="AlphaFoldDB" id="A0A4Q4ZDJ0"/>
<dbReference type="RefSeq" id="WP_134717034.1">
    <property type="nucleotide sequence ID" value="NZ_SDKM01000013.1"/>
</dbReference>
<evidence type="ECO:0000313" key="5">
    <source>
        <dbReference type="Proteomes" id="UP000295198"/>
    </source>
</evidence>
<feature type="transmembrane region" description="Helical" evidence="2">
    <location>
        <begin position="40"/>
        <end position="64"/>
    </location>
</feature>
<dbReference type="SMART" id="SM00331">
    <property type="entry name" value="PP2C_SIG"/>
    <property type="match status" value="1"/>
</dbReference>
<evidence type="ECO:0000259" key="3">
    <source>
        <dbReference type="SMART" id="SM00331"/>
    </source>
</evidence>
<dbReference type="SUPFAM" id="SSF81606">
    <property type="entry name" value="PP2C-like"/>
    <property type="match status" value="1"/>
</dbReference>
<feature type="transmembrane region" description="Helical" evidence="2">
    <location>
        <begin position="6"/>
        <end position="28"/>
    </location>
</feature>
<feature type="domain" description="PPM-type phosphatase" evidence="3">
    <location>
        <begin position="133"/>
        <end position="347"/>
    </location>
</feature>
<reference evidence="4 5" key="1">
    <citation type="submission" date="2019-01" db="EMBL/GenBank/DDBJ databases">
        <title>Nocardioides guangzhouensis sp. nov., an actinobacterium isolated from soil.</title>
        <authorList>
            <person name="Fu Y."/>
            <person name="Cai Y."/>
            <person name="Lin Z."/>
            <person name="Chen P."/>
        </authorList>
    </citation>
    <scope>NUCLEOTIDE SEQUENCE [LARGE SCALE GENOMIC DNA]</scope>
    <source>
        <strain evidence="4 5">130</strain>
    </source>
</reference>
<dbReference type="Proteomes" id="UP000295198">
    <property type="component" value="Unassembled WGS sequence"/>
</dbReference>
<dbReference type="InterPro" id="IPR036457">
    <property type="entry name" value="PPM-type-like_dom_sf"/>
</dbReference>
<name>A0A4Q4ZDJ0_9ACTN</name>
<dbReference type="Pfam" id="PF07228">
    <property type="entry name" value="SpoIIE"/>
    <property type="match status" value="1"/>
</dbReference>
<evidence type="ECO:0000256" key="1">
    <source>
        <dbReference type="ARBA" id="ARBA00022801"/>
    </source>
</evidence>
<keyword evidence="2" id="KW-0472">Membrane</keyword>
<dbReference type="GO" id="GO:0016791">
    <property type="term" value="F:phosphatase activity"/>
    <property type="evidence" value="ECO:0007669"/>
    <property type="project" value="TreeGrafter"/>
</dbReference>
<feature type="transmembrane region" description="Helical" evidence="2">
    <location>
        <begin position="84"/>
        <end position="102"/>
    </location>
</feature>
<sequence length="364" mass="38064">MTRDRASEVGAVLAVLVLGLLVGIDALTGEKVILTPMYGLAPLIACAVVPPAGTAAVGVLAVAAAVASGSWNDTFGEAQHNVRVLNVLLVSAAAVTIAAVRVHREHRLEQVEAIAEAAQRAILPVLPHRAGEVLIASRYRSAAHGALVGGDLYDCYHSEAHTRLLIGDVRGKGIAGVEQAARVIRAFRQSAALRETLVEVAHEMDDYLAGFFGDEEFVTALLVEVSGPGELTLLDAGHPPPQLVRAGGGSTLVELPAGPPLGLGLGPAEYASTTVHWGPGDRMLMYTDGLSEARDAAGRFMALTSLVPHLRDAGTLDGALDQLLEDVAGHVPRGRLEDDLALVLLQNVGSRPATPRPEVIEVRI</sequence>
<organism evidence="4 5">
    <name type="scientific">Nocardioides guangzhouensis</name>
    <dbReference type="NCBI Taxonomy" id="2497878"/>
    <lineage>
        <taxon>Bacteria</taxon>
        <taxon>Bacillati</taxon>
        <taxon>Actinomycetota</taxon>
        <taxon>Actinomycetes</taxon>
        <taxon>Propionibacteriales</taxon>
        <taxon>Nocardioidaceae</taxon>
        <taxon>Nocardioides</taxon>
    </lineage>
</organism>
<keyword evidence="2" id="KW-0812">Transmembrane</keyword>
<keyword evidence="2" id="KW-1133">Transmembrane helix</keyword>
<evidence type="ECO:0000313" key="4">
    <source>
        <dbReference type="EMBL" id="RYP86083.1"/>
    </source>
</evidence>
<dbReference type="PANTHER" id="PTHR43156">
    <property type="entry name" value="STAGE II SPORULATION PROTEIN E-RELATED"/>
    <property type="match status" value="1"/>
</dbReference>
<dbReference type="OrthoDB" id="4935951at2"/>
<dbReference type="EMBL" id="SDKM01000013">
    <property type="protein sequence ID" value="RYP86083.1"/>
    <property type="molecule type" value="Genomic_DNA"/>
</dbReference>
<dbReference type="InterPro" id="IPR001932">
    <property type="entry name" value="PPM-type_phosphatase-like_dom"/>
</dbReference>
<accession>A0A4Q4ZDJ0</accession>
<keyword evidence="5" id="KW-1185">Reference proteome</keyword>
<keyword evidence="1" id="KW-0378">Hydrolase</keyword>
<gene>
    <name evidence="4" type="ORF">EKO23_10715</name>
</gene>
<protein>
    <submittedName>
        <fullName evidence="4">Serine/threonine-protein phosphatase</fullName>
    </submittedName>
</protein>
<proteinExistence type="predicted"/>
<dbReference type="Gene3D" id="3.60.40.10">
    <property type="entry name" value="PPM-type phosphatase domain"/>
    <property type="match status" value="1"/>
</dbReference>
<comment type="caution">
    <text evidence="4">The sequence shown here is derived from an EMBL/GenBank/DDBJ whole genome shotgun (WGS) entry which is preliminary data.</text>
</comment>